<protein>
    <submittedName>
        <fullName evidence="7">Homeotic protein Sex combs reduced</fullName>
    </submittedName>
</protein>
<comment type="caution">
    <text evidence="7">The sequence shown here is derived from an EMBL/GenBank/DDBJ whole genome shotgun (WGS) entry which is preliminary data.</text>
</comment>
<feature type="compositionally biased region" description="Low complexity" evidence="6">
    <location>
        <begin position="165"/>
        <end position="182"/>
    </location>
</feature>
<evidence type="ECO:0000256" key="1">
    <source>
        <dbReference type="ARBA" id="ARBA00004123"/>
    </source>
</evidence>
<evidence type="ECO:0000256" key="5">
    <source>
        <dbReference type="ARBA" id="ARBA00023242"/>
    </source>
</evidence>
<accession>A0A9Q0S0U8</accession>
<evidence type="ECO:0000313" key="8">
    <source>
        <dbReference type="Proteomes" id="UP001151699"/>
    </source>
</evidence>
<feature type="compositionally biased region" description="Polar residues" evidence="6">
    <location>
        <begin position="153"/>
        <end position="164"/>
    </location>
</feature>
<name>A0A9Q0S0U8_9DIPT</name>
<reference evidence="7" key="1">
    <citation type="submission" date="2022-07" db="EMBL/GenBank/DDBJ databases">
        <authorList>
            <person name="Trinca V."/>
            <person name="Uliana J.V.C."/>
            <person name="Torres T.T."/>
            <person name="Ward R.J."/>
            <person name="Monesi N."/>
        </authorList>
    </citation>
    <scope>NUCLEOTIDE SEQUENCE</scope>
    <source>
        <strain evidence="7">HSMRA1968</strain>
        <tissue evidence="7">Whole embryos</tissue>
    </source>
</reference>
<evidence type="ECO:0000256" key="6">
    <source>
        <dbReference type="SAM" id="MobiDB-lite"/>
    </source>
</evidence>
<evidence type="ECO:0000256" key="4">
    <source>
        <dbReference type="ARBA" id="ARBA00023155"/>
    </source>
</evidence>
<feature type="region of interest" description="Disordered" evidence="6">
    <location>
        <begin position="30"/>
        <end position="55"/>
    </location>
</feature>
<dbReference type="GO" id="GO:0003700">
    <property type="term" value="F:DNA-binding transcription factor activity"/>
    <property type="evidence" value="ECO:0007669"/>
    <property type="project" value="InterPro"/>
</dbReference>
<feature type="compositionally biased region" description="Polar residues" evidence="6">
    <location>
        <begin position="129"/>
        <end position="144"/>
    </location>
</feature>
<dbReference type="GO" id="GO:0005634">
    <property type="term" value="C:nucleus"/>
    <property type="evidence" value="ECO:0007669"/>
    <property type="project" value="UniProtKB-SubCell"/>
</dbReference>
<dbReference type="EMBL" id="WJQU01000003">
    <property type="protein sequence ID" value="KAJ6639328.1"/>
    <property type="molecule type" value="Genomic_DNA"/>
</dbReference>
<keyword evidence="2" id="KW-0217">Developmental protein</keyword>
<dbReference type="OrthoDB" id="6159439at2759"/>
<dbReference type="Proteomes" id="UP001151699">
    <property type="component" value="Chromosome X"/>
</dbReference>
<feature type="compositionally biased region" description="Low complexity" evidence="6">
    <location>
        <begin position="33"/>
        <end position="55"/>
    </location>
</feature>
<sequence>MCQCYERLKNFAMSSYQFVNSLASCYPQSQLGHQQNHSSSGNSNNNSNNTGNVQTQSSEFFPASAYTPNLYPSTPQAHYANQAYNLGGQQNSSDMVDYTQLQPQRLHLPNQQQQSAPPSASCKYASDTPAGNNSTSISSPQDLTTARDISPKLSPNSVVENVTRSLNKTSSTTVSSSNSATNHLTSGLNNSVGHTTVPLPMHSPVGDSDTSSESGNEGGGDSQTSSGKKGTPPQIYPWMKRVHLGQITAKKLTIIINIIIDEKFDCFKI</sequence>
<gene>
    <name evidence="7" type="primary">Scr_0</name>
    <name evidence="7" type="ORF">Bhyg_12072</name>
</gene>
<keyword evidence="8" id="KW-1185">Reference proteome</keyword>
<dbReference type="AlphaFoldDB" id="A0A9Q0S0U8"/>
<evidence type="ECO:0000256" key="2">
    <source>
        <dbReference type="ARBA" id="ARBA00022473"/>
    </source>
</evidence>
<feature type="compositionally biased region" description="Low complexity" evidence="6">
    <location>
        <begin position="111"/>
        <end position="121"/>
    </location>
</feature>
<proteinExistence type="predicted"/>
<keyword evidence="3" id="KW-0238">DNA-binding</keyword>
<evidence type="ECO:0000256" key="3">
    <source>
        <dbReference type="ARBA" id="ARBA00023125"/>
    </source>
</evidence>
<dbReference type="InterPro" id="IPR001827">
    <property type="entry name" value="Homeobox_Antennapedia_CS"/>
</dbReference>
<feature type="region of interest" description="Disordered" evidence="6">
    <location>
        <begin position="108"/>
        <end position="234"/>
    </location>
</feature>
<keyword evidence="4" id="KW-0371">Homeobox</keyword>
<dbReference type="GO" id="GO:0003677">
    <property type="term" value="F:DNA binding"/>
    <property type="evidence" value="ECO:0007669"/>
    <property type="project" value="UniProtKB-KW"/>
</dbReference>
<feature type="compositionally biased region" description="Polar residues" evidence="6">
    <location>
        <begin position="183"/>
        <end position="194"/>
    </location>
</feature>
<organism evidence="7 8">
    <name type="scientific">Pseudolycoriella hygida</name>
    <dbReference type="NCBI Taxonomy" id="35572"/>
    <lineage>
        <taxon>Eukaryota</taxon>
        <taxon>Metazoa</taxon>
        <taxon>Ecdysozoa</taxon>
        <taxon>Arthropoda</taxon>
        <taxon>Hexapoda</taxon>
        <taxon>Insecta</taxon>
        <taxon>Pterygota</taxon>
        <taxon>Neoptera</taxon>
        <taxon>Endopterygota</taxon>
        <taxon>Diptera</taxon>
        <taxon>Nematocera</taxon>
        <taxon>Sciaroidea</taxon>
        <taxon>Sciaridae</taxon>
        <taxon>Pseudolycoriella</taxon>
    </lineage>
</organism>
<evidence type="ECO:0000313" key="7">
    <source>
        <dbReference type="EMBL" id="KAJ6639328.1"/>
    </source>
</evidence>
<dbReference type="PROSITE" id="PS00032">
    <property type="entry name" value="ANTENNAPEDIA"/>
    <property type="match status" value="1"/>
</dbReference>
<dbReference type="PROSITE" id="PS51257">
    <property type="entry name" value="PROKAR_LIPOPROTEIN"/>
    <property type="match status" value="1"/>
</dbReference>
<keyword evidence="5" id="KW-0539">Nucleus</keyword>
<comment type="subcellular location">
    <subcellularLocation>
        <location evidence="1">Nucleus</location>
    </subcellularLocation>
</comment>
<feature type="compositionally biased region" description="Low complexity" evidence="6">
    <location>
        <begin position="206"/>
        <end position="215"/>
    </location>
</feature>